<organism evidence="1 2">
    <name type="scientific">Amycolatopsis heterodermiae</name>
    <dbReference type="NCBI Taxonomy" id="3110235"/>
    <lineage>
        <taxon>Bacteria</taxon>
        <taxon>Bacillati</taxon>
        <taxon>Actinomycetota</taxon>
        <taxon>Actinomycetes</taxon>
        <taxon>Pseudonocardiales</taxon>
        <taxon>Pseudonocardiaceae</taxon>
        <taxon>Amycolatopsis</taxon>
    </lineage>
</organism>
<dbReference type="Proteomes" id="UP001304298">
    <property type="component" value="Unassembled WGS sequence"/>
</dbReference>
<name>A0ABU5QXT7_9PSEU</name>
<evidence type="ECO:0000313" key="1">
    <source>
        <dbReference type="EMBL" id="MEA5358742.1"/>
    </source>
</evidence>
<evidence type="ECO:0000313" key="2">
    <source>
        <dbReference type="Proteomes" id="UP001304298"/>
    </source>
</evidence>
<proteinExistence type="predicted"/>
<protein>
    <recommendedName>
        <fullName evidence="3">FXSXX-COOH protein</fullName>
    </recommendedName>
</protein>
<evidence type="ECO:0008006" key="3">
    <source>
        <dbReference type="Google" id="ProtNLM"/>
    </source>
</evidence>
<dbReference type="RefSeq" id="WP_323323808.1">
    <property type="nucleotide sequence ID" value="NZ_JAYFSI010000001.1"/>
</dbReference>
<accession>A0ABU5QXT7</accession>
<gene>
    <name evidence="1" type="ORF">VA596_04280</name>
</gene>
<dbReference type="EMBL" id="JAYFSI010000001">
    <property type="protein sequence ID" value="MEA5358742.1"/>
    <property type="molecule type" value="Genomic_DNA"/>
</dbReference>
<comment type="caution">
    <text evidence="1">The sequence shown here is derived from an EMBL/GenBank/DDBJ whole genome shotgun (WGS) entry which is preliminary data.</text>
</comment>
<keyword evidence="2" id="KW-1185">Reference proteome</keyword>
<reference evidence="1 2" key="1">
    <citation type="submission" date="2023-12" db="EMBL/GenBank/DDBJ databases">
        <title>Amycolatopsis sp. V23-08.</title>
        <authorList>
            <person name="Somphong A."/>
        </authorList>
    </citation>
    <scope>NUCLEOTIDE SEQUENCE [LARGE SCALE GENOMIC DNA]</scope>
    <source>
        <strain evidence="1 2">V23-08</strain>
    </source>
</reference>
<sequence length="58" mass="6302">MADVAGQSSNRVRVILPHGLPELTPAVARSLLAVLLELSDKKLEQAAKSQQQDREPLI</sequence>